<reference evidence="2 3" key="1">
    <citation type="submission" date="2016-07" db="EMBL/GenBank/DDBJ databases">
        <authorList>
            <consortium name="Pathogen Informatics"/>
        </authorList>
    </citation>
    <scope>NUCLEOTIDE SEQUENCE [LARGE SCALE GENOMIC DNA]</scope>
</reference>
<dbReference type="AlphaFoldDB" id="A0A1G4ED47"/>
<evidence type="ECO:0000313" key="3">
    <source>
        <dbReference type="Proteomes" id="UP000196402"/>
    </source>
</evidence>
<evidence type="ECO:0000313" key="2">
    <source>
        <dbReference type="EMBL" id="SCA60087.1"/>
    </source>
</evidence>
<feature type="compositionally biased region" description="Basic and acidic residues" evidence="1">
    <location>
        <begin position="278"/>
        <end position="288"/>
    </location>
</feature>
<dbReference type="InterPro" id="IPR008780">
    <property type="entry name" value="Plasmodium_Vir"/>
</dbReference>
<protein>
    <submittedName>
        <fullName evidence="2">VIR protein</fullName>
    </submittedName>
</protein>
<accession>A0A1G4ED47</accession>
<dbReference type="VEuPathDB" id="PlasmoDB:PVP01_0002930"/>
<dbReference type="VEuPathDB" id="PlasmoDB:PVW1_120007700"/>
<dbReference type="Pfam" id="PF05795">
    <property type="entry name" value="Plasmodium_Vir"/>
    <property type="match status" value="1"/>
</dbReference>
<sequence>MTECPSISNKYIDYNSYYCLNSRFPNCIMTEDGLKYLKDSENSMKQKIPNFTPRKDFLEWIIKHLICNRVFMHVNTNRACKYINFWLNKKVKDFNFYEYHSNFENYKEFVNTFYSVVKGDYMSYKNCADNIQILQDDEYKKMNILYTLYKKYDDLKMIHDYVYEELKTCEIIHFITKEANAIAHLYKEHNDYELIKVLRDLRDKIKNGKEKYQTLCESDLYQLDNMVTEIAFPPRKPDPPPPKEISQSTDSLERHVSGNGIQNQSEQNVDLQSSAQREQLRSEEHPTEVSHTVSSSEEPHLLDLSPTPQRLSGSYLGVSHQARSRHAENPHDYVYESSLYSSERNGLSSDARSKFIYTAHNSLGEGNTSEGVIAPEEGTQSYLQNIKGALSDTLQNIDPVPVVGVSGGMGVLFLLFKYTPVGTFFRGRGYRQRIPTRFDGVYPGFFPGLEGFEEGCYFPNNQINIAYGRE</sequence>
<feature type="compositionally biased region" description="Polar residues" evidence="1">
    <location>
        <begin position="259"/>
        <end position="277"/>
    </location>
</feature>
<evidence type="ECO:0000256" key="1">
    <source>
        <dbReference type="SAM" id="MobiDB-lite"/>
    </source>
</evidence>
<gene>
    <name evidence="2" type="ORF">PVT01_000071300</name>
</gene>
<dbReference type="Proteomes" id="UP000196402">
    <property type="component" value="Unassembled WGS sequence"/>
</dbReference>
<organism evidence="2 3">
    <name type="scientific">Plasmodium vivax</name>
    <name type="common">malaria parasite P. vivax</name>
    <dbReference type="NCBI Taxonomy" id="5855"/>
    <lineage>
        <taxon>Eukaryota</taxon>
        <taxon>Sar</taxon>
        <taxon>Alveolata</taxon>
        <taxon>Apicomplexa</taxon>
        <taxon>Aconoidasida</taxon>
        <taxon>Haemosporida</taxon>
        <taxon>Plasmodiidae</taxon>
        <taxon>Plasmodium</taxon>
        <taxon>Plasmodium (Plasmodium)</taxon>
    </lineage>
</organism>
<name>A0A1G4ED47_PLAVI</name>
<dbReference type="EMBL" id="FLYH01000192">
    <property type="protein sequence ID" value="SCA60087.1"/>
    <property type="molecule type" value="Genomic_DNA"/>
</dbReference>
<dbReference type="VEuPathDB" id="PlasmoDB:PVPAM_010012400"/>
<proteinExistence type="predicted"/>
<dbReference type="VEuPathDB" id="PlasmoDB:PVX_007585"/>
<feature type="region of interest" description="Disordered" evidence="1">
    <location>
        <begin position="231"/>
        <end position="309"/>
    </location>
</feature>